<reference evidence="2" key="1">
    <citation type="journal article" date="2022" name="Mol. Ecol. Resour.">
        <title>The genomes of chicory, endive, great burdock and yacon provide insights into Asteraceae palaeo-polyploidization history and plant inulin production.</title>
        <authorList>
            <person name="Fan W."/>
            <person name="Wang S."/>
            <person name="Wang H."/>
            <person name="Wang A."/>
            <person name="Jiang F."/>
            <person name="Liu H."/>
            <person name="Zhao H."/>
            <person name="Xu D."/>
            <person name="Zhang Y."/>
        </authorList>
    </citation>
    <scope>NUCLEOTIDE SEQUENCE [LARGE SCALE GENOMIC DNA]</scope>
    <source>
        <strain evidence="2">cv. Punajuju</strain>
    </source>
</reference>
<protein>
    <submittedName>
        <fullName evidence="1">Uncharacterized protein</fullName>
    </submittedName>
</protein>
<gene>
    <name evidence="1" type="ORF">L2E82_10496</name>
</gene>
<name>A0ACB9GBU6_CICIN</name>
<keyword evidence="2" id="KW-1185">Reference proteome</keyword>
<dbReference type="EMBL" id="CM042010">
    <property type="protein sequence ID" value="KAI3780515.1"/>
    <property type="molecule type" value="Genomic_DNA"/>
</dbReference>
<organism evidence="1 2">
    <name type="scientific">Cichorium intybus</name>
    <name type="common">Chicory</name>
    <dbReference type="NCBI Taxonomy" id="13427"/>
    <lineage>
        <taxon>Eukaryota</taxon>
        <taxon>Viridiplantae</taxon>
        <taxon>Streptophyta</taxon>
        <taxon>Embryophyta</taxon>
        <taxon>Tracheophyta</taxon>
        <taxon>Spermatophyta</taxon>
        <taxon>Magnoliopsida</taxon>
        <taxon>eudicotyledons</taxon>
        <taxon>Gunneridae</taxon>
        <taxon>Pentapetalae</taxon>
        <taxon>asterids</taxon>
        <taxon>campanulids</taxon>
        <taxon>Asterales</taxon>
        <taxon>Asteraceae</taxon>
        <taxon>Cichorioideae</taxon>
        <taxon>Cichorieae</taxon>
        <taxon>Cichoriinae</taxon>
        <taxon>Cichorium</taxon>
    </lineage>
</organism>
<dbReference type="Proteomes" id="UP001055811">
    <property type="component" value="Linkage Group LG02"/>
</dbReference>
<comment type="caution">
    <text evidence="1">The sequence shown here is derived from an EMBL/GenBank/DDBJ whole genome shotgun (WGS) entry which is preliminary data.</text>
</comment>
<sequence>MDLNMVIEILSRSSFKTIEQRLIVFESSHPTNNDLTAFHVCKPTTNQFQALPDPEFDYSTCKAAIVIIGVEPLRYKIFRVSYVSTWELVLVQLKKHISAEGGEDRSEVSILRGQSMIGAIDYEAGHGKNTR</sequence>
<reference evidence="1 2" key="2">
    <citation type="journal article" date="2022" name="Mol. Ecol. Resour.">
        <title>The genomes of chicory, endive, great burdock and yacon provide insights into Asteraceae paleo-polyploidization history and plant inulin production.</title>
        <authorList>
            <person name="Fan W."/>
            <person name="Wang S."/>
            <person name="Wang H."/>
            <person name="Wang A."/>
            <person name="Jiang F."/>
            <person name="Liu H."/>
            <person name="Zhao H."/>
            <person name="Xu D."/>
            <person name="Zhang Y."/>
        </authorList>
    </citation>
    <scope>NUCLEOTIDE SEQUENCE [LARGE SCALE GENOMIC DNA]</scope>
    <source>
        <strain evidence="2">cv. Punajuju</strain>
        <tissue evidence="1">Leaves</tissue>
    </source>
</reference>
<evidence type="ECO:0000313" key="2">
    <source>
        <dbReference type="Proteomes" id="UP001055811"/>
    </source>
</evidence>
<evidence type="ECO:0000313" key="1">
    <source>
        <dbReference type="EMBL" id="KAI3780515.1"/>
    </source>
</evidence>
<accession>A0ACB9GBU6</accession>
<proteinExistence type="predicted"/>